<dbReference type="InterPro" id="IPR001926">
    <property type="entry name" value="TrpB-like_PALP"/>
</dbReference>
<name>A0A250IUS5_9BACT</name>
<keyword evidence="5" id="KW-0808">Transferase</keyword>
<feature type="domain" description="Tryptophan synthase beta chain-like PALP" evidence="10">
    <location>
        <begin position="15"/>
        <end position="307"/>
    </location>
</feature>
<evidence type="ECO:0000256" key="8">
    <source>
        <dbReference type="ARBA" id="ARBA00030296"/>
    </source>
</evidence>
<dbReference type="PROSITE" id="PS00901">
    <property type="entry name" value="CYS_SYNTHASE"/>
    <property type="match status" value="1"/>
</dbReference>
<evidence type="ECO:0000256" key="6">
    <source>
        <dbReference type="ARBA" id="ARBA00022898"/>
    </source>
</evidence>
<evidence type="ECO:0000313" key="12">
    <source>
        <dbReference type="Proteomes" id="UP000217257"/>
    </source>
</evidence>
<dbReference type="AlphaFoldDB" id="A0A250IUS5"/>
<dbReference type="GO" id="GO:0006535">
    <property type="term" value="P:cysteine biosynthetic process from serine"/>
    <property type="evidence" value="ECO:0007669"/>
    <property type="project" value="InterPro"/>
</dbReference>
<dbReference type="InterPro" id="IPR000634">
    <property type="entry name" value="Ser/Thr_deHydtase_PyrdxlP-BS"/>
</dbReference>
<keyword evidence="6" id="KW-0663">Pyridoxal phosphate</keyword>
<dbReference type="EMBL" id="CP022098">
    <property type="protein sequence ID" value="ATB34992.1"/>
    <property type="molecule type" value="Genomic_DNA"/>
</dbReference>
<comment type="cofactor">
    <cofactor evidence="1">
        <name>pyridoxal 5'-phosphate</name>
        <dbReference type="ChEBI" id="CHEBI:597326"/>
    </cofactor>
</comment>
<evidence type="ECO:0000256" key="5">
    <source>
        <dbReference type="ARBA" id="ARBA00022679"/>
    </source>
</evidence>
<dbReference type="NCBIfam" id="NF007989">
    <property type="entry name" value="PRK10717.1"/>
    <property type="match status" value="1"/>
</dbReference>
<dbReference type="InterPro" id="IPR050214">
    <property type="entry name" value="Cys_Synth/Cystath_Beta-Synth"/>
</dbReference>
<dbReference type="InterPro" id="IPR036052">
    <property type="entry name" value="TrpB-like_PALP_sf"/>
</dbReference>
<keyword evidence="7" id="KW-0198">Cysteine biosynthesis</keyword>
<dbReference type="GO" id="GO:0030170">
    <property type="term" value="F:pyridoxal phosphate binding"/>
    <property type="evidence" value="ECO:0007669"/>
    <property type="project" value="InterPro"/>
</dbReference>
<dbReference type="InterPro" id="IPR001216">
    <property type="entry name" value="P-phosphate_BS"/>
</dbReference>
<dbReference type="GO" id="GO:0016765">
    <property type="term" value="F:transferase activity, transferring alkyl or aryl (other than methyl) groups"/>
    <property type="evidence" value="ECO:0007669"/>
    <property type="project" value="UniProtKB-ARBA"/>
</dbReference>
<organism evidence="11 12">
    <name type="scientific">Cystobacter fuscus</name>
    <dbReference type="NCBI Taxonomy" id="43"/>
    <lineage>
        <taxon>Bacteria</taxon>
        <taxon>Pseudomonadati</taxon>
        <taxon>Myxococcota</taxon>
        <taxon>Myxococcia</taxon>
        <taxon>Myxococcales</taxon>
        <taxon>Cystobacterineae</taxon>
        <taxon>Archangiaceae</taxon>
        <taxon>Cystobacter</taxon>
    </lineage>
</organism>
<evidence type="ECO:0000259" key="10">
    <source>
        <dbReference type="Pfam" id="PF00291"/>
    </source>
</evidence>
<gene>
    <name evidence="11" type="ORF">CYFUS_000404</name>
</gene>
<dbReference type="SUPFAM" id="SSF53686">
    <property type="entry name" value="Tryptophan synthase beta subunit-like PLP-dependent enzymes"/>
    <property type="match status" value="1"/>
</dbReference>
<proteinExistence type="inferred from homology"/>
<dbReference type="CDD" id="cd01561">
    <property type="entry name" value="CBS_like"/>
    <property type="match status" value="1"/>
</dbReference>
<reference evidence="11 12" key="1">
    <citation type="submission" date="2017-06" db="EMBL/GenBank/DDBJ databases">
        <title>Sequencing and comparative analysis of myxobacterial genomes.</title>
        <authorList>
            <person name="Rupp O."/>
            <person name="Goesmann A."/>
            <person name="Sogaard-Andersen L."/>
        </authorList>
    </citation>
    <scope>NUCLEOTIDE SEQUENCE [LARGE SCALE GENOMIC DNA]</scope>
    <source>
        <strain evidence="11 12">DSM 52655</strain>
    </source>
</reference>
<keyword evidence="4" id="KW-0028">Amino-acid biosynthesis</keyword>
<dbReference type="Proteomes" id="UP000217257">
    <property type="component" value="Chromosome"/>
</dbReference>
<evidence type="ECO:0000256" key="9">
    <source>
        <dbReference type="ARBA" id="ARBA00033075"/>
    </source>
</evidence>
<evidence type="ECO:0000256" key="7">
    <source>
        <dbReference type="ARBA" id="ARBA00023192"/>
    </source>
</evidence>
<sequence>MLGLHMAPRIGSLWDSVGNTPLLRIGSLSRLTGCELLGKAEFMNPGGSIKDRAAKGMIRRAEEEGRLTPGSTIIEGTAGNTGIGLALLGRERGYRVAVTMPDNQVREKYEYLEAMGAEVIKVPAVPFSNPSHFYHRARALAEERGWVWMNQFENTANGDFHYETTGPELWEQCEGRVDVLVSSVGSGGTLSGVSRYLKEKNPGLRVVLVDPPGSGLYCQVREGKMEGSGSSITEGIGIMRLTENFRRARVDEAMRLSDQQMIEMLYHLAREDALVVGTSAALNVRAAYELARRHLGQGLRIVTLLCDHGSRYSSKIFNPDFLASKQLEVKPLPPPDAPV</sequence>
<dbReference type="FunFam" id="3.40.50.1100:FF:000016">
    <property type="entry name" value="Cysteine synthase A"/>
    <property type="match status" value="1"/>
</dbReference>
<dbReference type="Pfam" id="PF00291">
    <property type="entry name" value="PALP"/>
    <property type="match status" value="1"/>
</dbReference>
<dbReference type="PANTHER" id="PTHR10314">
    <property type="entry name" value="CYSTATHIONINE BETA-SYNTHASE"/>
    <property type="match status" value="1"/>
</dbReference>
<dbReference type="Gene3D" id="3.40.50.1100">
    <property type="match status" value="2"/>
</dbReference>
<dbReference type="KEGG" id="cfus:CYFUS_000404"/>
<protein>
    <recommendedName>
        <fullName evidence="3">Cysteine synthase</fullName>
    </recommendedName>
    <alternativeName>
        <fullName evidence="8">O-acetylserine (thiol)-lyase</fullName>
    </alternativeName>
    <alternativeName>
        <fullName evidence="9">O-acetylserine sulfhydrylase</fullName>
    </alternativeName>
</protein>
<evidence type="ECO:0000256" key="1">
    <source>
        <dbReference type="ARBA" id="ARBA00001933"/>
    </source>
</evidence>
<accession>A0A250IUS5</accession>
<dbReference type="PROSITE" id="PS00165">
    <property type="entry name" value="DEHYDRATASE_SER_THR"/>
    <property type="match status" value="1"/>
</dbReference>
<evidence type="ECO:0000256" key="3">
    <source>
        <dbReference type="ARBA" id="ARBA00019371"/>
    </source>
</evidence>
<comment type="similarity">
    <text evidence="2">Belongs to the cysteine synthase/cystathionine beta-synthase family.</text>
</comment>
<evidence type="ECO:0000313" key="11">
    <source>
        <dbReference type="EMBL" id="ATB34992.1"/>
    </source>
</evidence>
<evidence type="ECO:0000256" key="4">
    <source>
        <dbReference type="ARBA" id="ARBA00022605"/>
    </source>
</evidence>
<evidence type="ECO:0000256" key="2">
    <source>
        <dbReference type="ARBA" id="ARBA00007103"/>
    </source>
</evidence>